<comment type="caution">
    <text evidence="1">The sequence shown here is derived from an EMBL/GenBank/DDBJ whole genome shotgun (WGS) entry which is preliminary data.</text>
</comment>
<dbReference type="AlphaFoldDB" id="A0A6L6VBW4"/>
<dbReference type="RefSeq" id="WP_156614807.1">
    <property type="nucleotide sequence ID" value="NZ_WPHR01000007.1"/>
</dbReference>
<sequence length="70" mass="7759">MAELIASSGFKIGLQHRFDLGDVEKIIAAFVMAGRTGGQNDLIQRQIGDDLLQLGIVLLPPQLYWPKRPQ</sequence>
<dbReference type="EMBL" id="WPHR01000007">
    <property type="protein sequence ID" value="MUZ73380.1"/>
    <property type="molecule type" value="Genomic_DNA"/>
</dbReference>
<accession>A0A6L6VBW4</accession>
<reference evidence="1 2" key="1">
    <citation type="submission" date="2019-12" db="EMBL/GenBank/DDBJ databases">
        <title>Whole-genome sequencing of Allorhizobium vitis.</title>
        <authorList>
            <person name="Gan H.M."/>
            <person name="Szegedi E."/>
            <person name="Burr T."/>
            <person name="Savka M.A."/>
        </authorList>
    </citation>
    <scope>NUCLEOTIDE SEQUENCE [LARGE SCALE GENOMIC DNA]</scope>
    <source>
        <strain evidence="1 2">CG516</strain>
    </source>
</reference>
<evidence type="ECO:0000313" key="2">
    <source>
        <dbReference type="Proteomes" id="UP000477951"/>
    </source>
</evidence>
<proteinExistence type="predicted"/>
<protein>
    <submittedName>
        <fullName evidence="1">Uncharacterized protein</fullName>
    </submittedName>
</protein>
<gene>
    <name evidence="1" type="ORF">GOZ90_11875</name>
</gene>
<evidence type="ECO:0000313" key="1">
    <source>
        <dbReference type="EMBL" id="MUZ73380.1"/>
    </source>
</evidence>
<organism evidence="1 2">
    <name type="scientific">Agrobacterium vitis</name>
    <name type="common">Rhizobium vitis</name>
    <dbReference type="NCBI Taxonomy" id="373"/>
    <lineage>
        <taxon>Bacteria</taxon>
        <taxon>Pseudomonadati</taxon>
        <taxon>Pseudomonadota</taxon>
        <taxon>Alphaproteobacteria</taxon>
        <taxon>Hyphomicrobiales</taxon>
        <taxon>Rhizobiaceae</taxon>
        <taxon>Rhizobium/Agrobacterium group</taxon>
        <taxon>Agrobacterium</taxon>
    </lineage>
</organism>
<dbReference type="Proteomes" id="UP000477951">
    <property type="component" value="Unassembled WGS sequence"/>
</dbReference>
<name>A0A6L6VBW4_AGRVI</name>